<accession>A0ABW0W173</accession>
<evidence type="ECO:0000313" key="3">
    <source>
        <dbReference type="Proteomes" id="UP001596047"/>
    </source>
</evidence>
<dbReference type="InterPro" id="IPR021338">
    <property type="entry name" value="DUF2953"/>
</dbReference>
<keyword evidence="1" id="KW-0472">Membrane</keyword>
<evidence type="ECO:0000256" key="1">
    <source>
        <dbReference type="SAM" id="Phobius"/>
    </source>
</evidence>
<reference evidence="3" key="1">
    <citation type="journal article" date="2019" name="Int. J. Syst. Evol. Microbiol.">
        <title>The Global Catalogue of Microorganisms (GCM) 10K type strain sequencing project: providing services to taxonomists for standard genome sequencing and annotation.</title>
        <authorList>
            <consortium name="The Broad Institute Genomics Platform"/>
            <consortium name="The Broad Institute Genome Sequencing Center for Infectious Disease"/>
            <person name="Wu L."/>
            <person name="Ma J."/>
        </authorList>
    </citation>
    <scope>NUCLEOTIDE SEQUENCE [LARGE SCALE GENOMIC DNA]</scope>
    <source>
        <strain evidence="3">CGMCC 1.3240</strain>
    </source>
</reference>
<dbReference type="Proteomes" id="UP001596047">
    <property type="component" value="Unassembled WGS sequence"/>
</dbReference>
<dbReference type="RefSeq" id="WP_379189444.1">
    <property type="nucleotide sequence ID" value="NZ_JBHSOW010000063.1"/>
</dbReference>
<dbReference type="EMBL" id="JBHSOW010000063">
    <property type="protein sequence ID" value="MFC5650864.1"/>
    <property type="molecule type" value="Genomic_DNA"/>
</dbReference>
<sequence>MLGYPYGWLIAAGLFLLLLIIVAMSPVVIRGHVKRIGDDDDADLRIRALLGIVNYHWKLPIVKLKGMGMEFKREMTAENMGGSQQDTSNNHVNAKTIMKSIDRAKMMLKHTDNLLGWVRITLGHVQLTEWRWKTKVGTGDAMWTAMITGMVWSVKTTSIGVISQLIRLMADPKLAVEPVYEKAHFSTEGNFTAKIRFGYAIYAGILLLFQMRKVKGIPRGIVGWQRILLRG</sequence>
<keyword evidence="1" id="KW-1133">Transmembrane helix</keyword>
<gene>
    <name evidence="2" type="ORF">ACFPYJ_17445</name>
</gene>
<name>A0ABW0W173_9BACL</name>
<feature type="transmembrane region" description="Helical" evidence="1">
    <location>
        <begin position="6"/>
        <end position="29"/>
    </location>
</feature>
<organism evidence="2 3">
    <name type="scientific">Paenibacillus solisilvae</name>
    <dbReference type="NCBI Taxonomy" id="2486751"/>
    <lineage>
        <taxon>Bacteria</taxon>
        <taxon>Bacillati</taxon>
        <taxon>Bacillota</taxon>
        <taxon>Bacilli</taxon>
        <taxon>Bacillales</taxon>
        <taxon>Paenibacillaceae</taxon>
        <taxon>Paenibacillus</taxon>
    </lineage>
</organism>
<proteinExistence type="predicted"/>
<comment type="caution">
    <text evidence="2">The sequence shown here is derived from an EMBL/GenBank/DDBJ whole genome shotgun (WGS) entry which is preliminary data.</text>
</comment>
<keyword evidence="1" id="KW-0812">Transmembrane</keyword>
<protein>
    <submittedName>
        <fullName evidence="2">DUF2953 domain-containing protein</fullName>
    </submittedName>
</protein>
<evidence type="ECO:0000313" key="2">
    <source>
        <dbReference type="EMBL" id="MFC5650864.1"/>
    </source>
</evidence>
<dbReference type="Pfam" id="PF11167">
    <property type="entry name" value="DUF2953"/>
    <property type="match status" value="1"/>
</dbReference>
<keyword evidence="3" id="KW-1185">Reference proteome</keyword>